<dbReference type="AlphaFoldDB" id="A0AAE0PB47"/>
<reference evidence="3" key="1">
    <citation type="journal article" date="2023" name="Mol. Phylogenet. Evol.">
        <title>Genome-scale phylogeny and comparative genomics of the fungal order Sordariales.</title>
        <authorList>
            <person name="Hensen N."/>
            <person name="Bonometti L."/>
            <person name="Westerberg I."/>
            <person name="Brannstrom I.O."/>
            <person name="Guillou S."/>
            <person name="Cros-Aarteil S."/>
            <person name="Calhoun S."/>
            <person name="Haridas S."/>
            <person name="Kuo A."/>
            <person name="Mondo S."/>
            <person name="Pangilinan J."/>
            <person name="Riley R."/>
            <person name="LaButti K."/>
            <person name="Andreopoulos B."/>
            <person name="Lipzen A."/>
            <person name="Chen C."/>
            <person name="Yan M."/>
            <person name="Daum C."/>
            <person name="Ng V."/>
            <person name="Clum A."/>
            <person name="Steindorff A."/>
            <person name="Ohm R.A."/>
            <person name="Martin F."/>
            <person name="Silar P."/>
            <person name="Natvig D.O."/>
            <person name="Lalanne C."/>
            <person name="Gautier V."/>
            <person name="Ament-Velasquez S.L."/>
            <person name="Kruys A."/>
            <person name="Hutchinson M.I."/>
            <person name="Powell A.J."/>
            <person name="Barry K."/>
            <person name="Miller A.N."/>
            <person name="Grigoriev I.V."/>
            <person name="Debuchy R."/>
            <person name="Gladieux P."/>
            <person name="Hiltunen Thoren M."/>
            <person name="Johannesson H."/>
        </authorList>
    </citation>
    <scope>NUCLEOTIDE SEQUENCE</scope>
    <source>
        <strain evidence="3">FGSC 1904</strain>
    </source>
</reference>
<proteinExistence type="predicted"/>
<feature type="compositionally biased region" description="Polar residues" evidence="1">
    <location>
        <begin position="61"/>
        <end position="71"/>
    </location>
</feature>
<dbReference type="Proteomes" id="UP001281003">
    <property type="component" value="Unassembled WGS sequence"/>
</dbReference>
<accession>A0AAE0PB47</accession>
<feature type="region of interest" description="Disordered" evidence="1">
    <location>
        <begin position="152"/>
        <end position="202"/>
    </location>
</feature>
<evidence type="ECO:0000256" key="2">
    <source>
        <dbReference type="SAM" id="Phobius"/>
    </source>
</evidence>
<feature type="compositionally biased region" description="Polar residues" evidence="1">
    <location>
        <begin position="171"/>
        <end position="182"/>
    </location>
</feature>
<keyword evidence="2" id="KW-0472">Membrane</keyword>
<reference evidence="3" key="2">
    <citation type="submission" date="2023-07" db="EMBL/GenBank/DDBJ databases">
        <authorList>
            <consortium name="Lawrence Berkeley National Laboratory"/>
            <person name="Haridas S."/>
            <person name="Hensen N."/>
            <person name="Bonometti L."/>
            <person name="Westerberg I."/>
            <person name="Brannstrom I.O."/>
            <person name="Guillou S."/>
            <person name="Cros-Aarteil S."/>
            <person name="Calhoun S."/>
            <person name="Kuo A."/>
            <person name="Mondo S."/>
            <person name="Pangilinan J."/>
            <person name="Riley R."/>
            <person name="LaButti K."/>
            <person name="Andreopoulos B."/>
            <person name="Lipzen A."/>
            <person name="Chen C."/>
            <person name="Yanf M."/>
            <person name="Daum C."/>
            <person name="Ng V."/>
            <person name="Clum A."/>
            <person name="Steindorff A."/>
            <person name="Ohm R."/>
            <person name="Martin F."/>
            <person name="Silar P."/>
            <person name="Natvig D."/>
            <person name="Lalanne C."/>
            <person name="Gautier V."/>
            <person name="Ament-velasquez S.L."/>
            <person name="Kruys A."/>
            <person name="Hutchinson M.I."/>
            <person name="Powell A.J."/>
            <person name="Barry K."/>
            <person name="Miller A.N."/>
            <person name="Grigoriev I.V."/>
            <person name="Debuchy R."/>
            <person name="Gladieux P."/>
            <person name="Thoren M.H."/>
            <person name="Johannesson H."/>
        </authorList>
    </citation>
    <scope>NUCLEOTIDE SEQUENCE</scope>
    <source>
        <strain evidence="3">FGSC 1904</strain>
    </source>
</reference>
<comment type="caution">
    <text evidence="3">The sequence shown here is derived from an EMBL/GenBank/DDBJ whole genome shotgun (WGS) entry which is preliminary data.</text>
</comment>
<feature type="region of interest" description="Disordered" evidence="1">
    <location>
        <begin position="49"/>
        <end position="81"/>
    </location>
</feature>
<gene>
    <name evidence="3" type="ORF">B0T20DRAFT_500017</name>
</gene>
<evidence type="ECO:0000256" key="1">
    <source>
        <dbReference type="SAM" id="MobiDB-lite"/>
    </source>
</evidence>
<evidence type="ECO:0000313" key="4">
    <source>
        <dbReference type="Proteomes" id="UP001281003"/>
    </source>
</evidence>
<keyword evidence="2" id="KW-1133">Transmembrane helix</keyword>
<name>A0AAE0PB47_SORBR</name>
<feature type="transmembrane region" description="Helical" evidence="2">
    <location>
        <begin position="20"/>
        <end position="41"/>
    </location>
</feature>
<keyword evidence="2" id="KW-0812">Transmembrane</keyword>
<dbReference type="EMBL" id="JAUTDP010000008">
    <property type="protein sequence ID" value="KAK3396717.1"/>
    <property type="molecule type" value="Genomic_DNA"/>
</dbReference>
<keyword evidence="4" id="KW-1185">Reference proteome</keyword>
<organism evidence="3 4">
    <name type="scientific">Sordaria brevicollis</name>
    <dbReference type="NCBI Taxonomy" id="83679"/>
    <lineage>
        <taxon>Eukaryota</taxon>
        <taxon>Fungi</taxon>
        <taxon>Dikarya</taxon>
        <taxon>Ascomycota</taxon>
        <taxon>Pezizomycotina</taxon>
        <taxon>Sordariomycetes</taxon>
        <taxon>Sordariomycetidae</taxon>
        <taxon>Sordariales</taxon>
        <taxon>Sordariaceae</taxon>
        <taxon>Sordaria</taxon>
    </lineage>
</organism>
<sequence>MTRAVINLANLSHLSTRTRYRLLFTCFILTTAHLFFSASLIRWSSNLSKAAPGTSPDKASYKTSSNASSKEASLPPYGADDVDRPVVPQAKLLKDFFTWNEADIASLTPPVFLPPVPPTPPITDPFPLLSSNLVSRKLRKLLQPLEINRPVHFRHLHPSHPSQKERLDQQPPRSWSSLSRFGSKSFGRRPEPQPWGPYYMEL</sequence>
<evidence type="ECO:0000313" key="3">
    <source>
        <dbReference type="EMBL" id="KAK3396717.1"/>
    </source>
</evidence>
<feature type="non-terminal residue" evidence="3">
    <location>
        <position position="202"/>
    </location>
</feature>
<protein>
    <submittedName>
        <fullName evidence="3">Uncharacterized protein</fullName>
    </submittedName>
</protein>